<dbReference type="PROSITE" id="PS01124">
    <property type="entry name" value="HTH_ARAC_FAMILY_2"/>
    <property type="match status" value="1"/>
</dbReference>
<name>A0A1H6E4I5_9ACTN</name>
<dbReference type="PROSITE" id="PS00041">
    <property type="entry name" value="HTH_ARAC_FAMILY_1"/>
    <property type="match status" value="1"/>
</dbReference>
<gene>
    <name evidence="6" type="ORF">SAMN05216223_12624</name>
</gene>
<evidence type="ECO:0000259" key="5">
    <source>
        <dbReference type="PROSITE" id="PS01124"/>
    </source>
</evidence>
<proteinExistence type="predicted"/>
<dbReference type="GO" id="GO:0003700">
    <property type="term" value="F:DNA-binding transcription factor activity"/>
    <property type="evidence" value="ECO:0007669"/>
    <property type="project" value="InterPro"/>
</dbReference>
<dbReference type="AlphaFoldDB" id="A0A1H6E4I5"/>
<sequence length="314" mass="33371">MSPNASLDELRTLITRYAGRSGPGIDGVLLSSTPSAAPSSDIADPVLVVVAQGAKRIVLGDRIHDYGAGQYLVVSVDLPVTGHYTQASPERPFLAFGLTLRPGVIASLLLDAGPAASAGPDRGGAVRPARSATPPGLAVSDAPDELLDAVVRMVALLGQPRDAPVLAPMVEREILWRLVTGEQGAMVRQIGLADSRLSHVARAIRWLRSHHADPVRVEDLARMSAMSLSAFHRHFRAVTAMTPIQYQKRIRLQEARLLLVSGPGDVAAAGFAVGYDSASQFSREYRRQFGVPPGQDAARLRREASEGAFAGSPL</sequence>
<dbReference type="Pfam" id="PF12833">
    <property type="entry name" value="HTH_18"/>
    <property type="match status" value="1"/>
</dbReference>
<dbReference type="InterPro" id="IPR018060">
    <property type="entry name" value="HTH_AraC"/>
</dbReference>
<evidence type="ECO:0000256" key="4">
    <source>
        <dbReference type="SAM" id="MobiDB-lite"/>
    </source>
</evidence>
<dbReference type="GO" id="GO:0043565">
    <property type="term" value="F:sequence-specific DNA binding"/>
    <property type="evidence" value="ECO:0007669"/>
    <property type="project" value="InterPro"/>
</dbReference>
<dbReference type="SMART" id="SM00342">
    <property type="entry name" value="HTH_ARAC"/>
    <property type="match status" value="1"/>
</dbReference>
<dbReference type="RefSeq" id="WP_103890362.1">
    <property type="nucleotide sequence ID" value="NZ_FNVU01000026.1"/>
</dbReference>
<dbReference type="Gene3D" id="1.10.10.60">
    <property type="entry name" value="Homeodomain-like"/>
    <property type="match status" value="2"/>
</dbReference>
<reference evidence="6 7" key="1">
    <citation type="submission" date="2016-10" db="EMBL/GenBank/DDBJ databases">
        <authorList>
            <person name="de Groot N.N."/>
        </authorList>
    </citation>
    <scope>NUCLEOTIDE SEQUENCE [LARGE SCALE GENOMIC DNA]</scope>
    <source>
        <strain evidence="6 7">CGMCC 4.2023</strain>
    </source>
</reference>
<organism evidence="6 7">
    <name type="scientific">Actinacidiphila yanglinensis</name>
    <dbReference type="NCBI Taxonomy" id="310779"/>
    <lineage>
        <taxon>Bacteria</taxon>
        <taxon>Bacillati</taxon>
        <taxon>Actinomycetota</taxon>
        <taxon>Actinomycetes</taxon>
        <taxon>Kitasatosporales</taxon>
        <taxon>Streptomycetaceae</taxon>
        <taxon>Actinacidiphila</taxon>
    </lineage>
</organism>
<evidence type="ECO:0000256" key="3">
    <source>
        <dbReference type="ARBA" id="ARBA00023163"/>
    </source>
</evidence>
<feature type="domain" description="HTH araC/xylS-type" evidence="5">
    <location>
        <begin position="201"/>
        <end position="299"/>
    </location>
</feature>
<keyword evidence="3" id="KW-0804">Transcription</keyword>
<evidence type="ECO:0000256" key="1">
    <source>
        <dbReference type="ARBA" id="ARBA00023015"/>
    </source>
</evidence>
<keyword evidence="7" id="KW-1185">Reference proteome</keyword>
<dbReference type="SUPFAM" id="SSF46689">
    <property type="entry name" value="Homeodomain-like"/>
    <property type="match status" value="2"/>
</dbReference>
<evidence type="ECO:0000256" key="2">
    <source>
        <dbReference type="ARBA" id="ARBA00023125"/>
    </source>
</evidence>
<keyword evidence="2 6" id="KW-0238">DNA-binding</keyword>
<feature type="region of interest" description="Disordered" evidence="4">
    <location>
        <begin position="118"/>
        <end position="138"/>
    </location>
</feature>
<dbReference type="Pfam" id="PF06719">
    <property type="entry name" value="AraC_N"/>
    <property type="match status" value="1"/>
</dbReference>
<dbReference type="OrthoDB" id="34150at2"/>
<dbReference type="InterPro" id="IPR009594">
    <property type="entry name" value="Tscrpt_reg_HTH_AraC_N"/>
</dbReference>
<accession>A0A1H6E4I5</accession>
<protein>
    <submittedName>
        <fullName evidence="6">AraC-type DNA-binding protein</fullName>
    </submittedName>
</protein>
<dbReference type="InterPro" id="IPR009057">
    <property type="entry name" value="Homeodomain-like_sf"/>
</dbReference>
<keyword evidence="1" id="KW-0805">Transcription regulation</keyword>
<dbReference type="EMBL" id="FNVU01000026">
    <property type="protein sequence ID" value="SEG92562.1"/>
    <property type="molecule type" value="Genomic_DNA"/>
</dbReference>
<dbReference type="PANTHER" id="PTHR43436:SF1">
    <property type="entry name" value="TRANSCRIPTIONAL REGULATORY PROTEIN"/>
    <property type="match status" value="1"/>
</dbReference>
<evidence type="ECO:0000313" key="7">
    <source>
        <dbReference type="Proteomes" id="UP000236754"/>
    </source>
</evidence>
<dbReference type="InterPro" id="IPR018062">
    <property type="entry name" value="HTH_AraC-typ_CS"/>
</dbReference>
<evidence type="ECO:0000313" key="6">
    <source>
        <dbReference type="EMBL" id="SEG92562.1"/>
    </source>
</evidence>
<dbReference type="Proteomes" id="UP000236754">
    <property type="component" value="Unassembled WGS sequence"/>
</dbReference>
<dbReference type="PANTHER" id="PTHR43436">
    <property type="entry name" value="ARAC-FAMILY TRANSCRIPTIONAL REGULATOR"/>
    <property type="match status" value="1"/>
</dbReference>